<keyword evidence="11 16" id="KW-0067">ATP-binding</keyword>
<keyword evidence="13 16" id="KW-0173">Coenzyme A biosynthesis</keyword>
<accession>A0A934R4E4</accession>
<gene>
    <name evidence="16" type="primary">coaX</name>
    <name evidence="17" type="ORF">JIN84_13845</name>
</gene>
<dbReference type="Proteomes" id="UP000600139">
    <property type="component" value="Unassembled WGS sequence"/>
</dbReference>
<keyword evidence="18" id="KW-1185">Reference proteome</keyword>
<evidence type="ECO:0000313" key="18">
    <source>
        <dbReference type="Proteomes" id="UP000600139"/>
    </source>
</evidence>
<evidence type="ECO:0000256" key="16">
    <source>
        <dbReference type="HAMAP-Rule" id="MF_01274"/>
    </source>
</evidence>
<dbReference type="EMBL" id="JAENIK010000011">
    <property type="protein sequence ID" value="MBK1816704.1"/>
    <property type="molecule type" value="Genomic_DNA"/>
</dbReference>
<feature type="active site" description="Proton acceptor" evidence="16">
    <location>
        <position position="99"/>
    </location>
</feature>
<evidence type="ECO:0000256" key="7">
    <source>
        <dbReference type="ARBA" id="ARBA00022490"/>
    </source>
</evidence>
<comment type="catalytic activity">
    <reaction evidence="1 16">
        <text>(R)-pantothenate + ATP = (R)-4'-phosphopantothenate + ADP + H(+)</text>
        <dbReference type="Rhea" id="RHEA:16373"/>
        <dbReference type="ChEBI" id="CHEBI:10986"/>
        <dbReference type="ChEBI" id="CHEBI:15378"/>
        <dbReference type="ChEBI" id="CHEBI:29032"/>
        <dbReference type="ChEBI" id="CHEBI:30616"/>
        <dbReference type="ChEBI" id="CHEBI:456216"/>
        <dbReference type="EC" id="2.7.1.33"/>
    </reaction>
</comment>
<dbReference type="InterPro" id="IPR004619">
    <property type="entry name" value="Type_III_PanK"/>
</dbReference>
<comment type="cofactor">
    <cofactor evidence="16">
        <name>NH4(+)</name>
        <dbReference type="ChEBI" id="CHEBI:28938"/>
    </cofactor>
    <cofactor evidence="16">
        <name>K(+)</name>
        <dbReference type="ChEBI" id="CHEBI:29103"/>
    </cofactor>
    <text evidence="16">A monovalent cation. Ammonium or potassium.</text>
</comment>
<dbReference type="GO" id="GO:0015937">
    <property type="term" value="P:coenzyme A biosynthetic process"/>
    <property type="evidence" value="ECO:0007669"/>
    <property type="project" value="UniProtKB-UniRule"/>
</dbReference>
<keyword evidence="8 16" id="KW-0808">Transferase</keyword>
<dbReference type="Pfam" id="PF03309">
    <property type="entry name" value="Pan_kinase"/>
    <property type="match status" value="1"/>
</dbReference>
<keyword evidence="10 16" id="KW-0418">Kinase</keyword>
<evidence type="ECO:0000256" key="11">
    <source>
        <dbReference type="ARBA" id="ARBA00022840"/>
    </source>
</evidence>
<dbReference type="GO" id="GO:0046872">
    <property type="term" value="F:metal ion binding"/>
    <property type="evidence" value="ECO:0007669"/>
    <property type="project" value="UniProtKB-KW"/>
</dbReference>
<feature type="binding site" evidence="16">
    <location>
        <begin position="97"/>
        <end position="100"/>
    </location>
    <ligand>
        <name>substrate</name>
    </ligand>
</feature>
<evidence type="ECO:0000256" key="3">
    <source>
        <dbReference type="ARBA" id="ARBA00004496"/>
    </source>
</evidence>
<proteinExistence type="inferred from homology"/>
<comment type="subcellular location">
    <subcellularLocation>
        <location evidence="3 16">Cytoplasm</location>
    </subcellularLocation>
</comment>
<organism evidence="17 18">
    <name type="scientific">Luteolibacter yonseiensis</name>
    <dbReference type="NCBI Taxonomy" id="1144680"/>
    <lineage>
        <taxon>Bacteria</taxon>
        <taxon>Pseudomonadati</taxon>
        <taxon>Verrucomicrobiota</taxon>
        <taxon>Verrucomicrobiia</taxon>
        <taxon>Verrucomicrobiales</taxon>
        <taxon>Verrucomicrobiaceae</taxon>
        <taxon>Luteolibacter</taxon>
    </lineage>
</organism>
<name>A0A934R4E4_9BACT</name>
<evidence type="ECO:0000256" key="2">
    <source>
        <dbReference type="ARBA" id="ARBA00001958"/>
    </source>
</evidence>
<reference evidence="17" key="1">
    <citation type="submission" date="2021-01" db="EMBL/GenBank/DDBJ databases">
        <title>Modified the classification status of verrucomicrobia.</title>
        <authorList>
            <person name="Feng X."/>
        </authorList>
    </citation>
    <scope>NUCLEOTIDE SEQUENCE</scope>
    <source>
        <strain evidence="17">JCM 18052</strain>
    </source>
</reference>
<evidence type="ECO:0000256" key="10">
    <source>
        <dbReference type="ARBA" id="ARBA00022777"/>
    </source>
</evidence>
<comment type="caution">
    <text evidence="17">The sequence shown here is derived from an EMBL/GenBank/DDBJ whole genome shotgun (WGS) entry which is preliminary data.</text>
</comment>
<dbReference type="EC" id="2.7.1.33" evidence="6 16"/>
<evidence type="ECO:0000256" key="5">
    <source>
        <dbReference type="ARBA" id="ARBA00011738"/>
    </source>
</evidence>
<dbReference type="GO" id="GO:0005737">
    <property type="term" value="C:cytoplasm"/>
    <property type="evidence" value="ECO:0007669"/>
    <property type="project" value="UniProtKB-SubCell"/>
</dbReference>
<evidence type="ECO:0000256" key="8">
    <source>
        <dbReference type="ARBA" id="ARBA00022679"/>
    </source>
</evidence>
<keyword evidence="12 16" id="KW-0630">Potassium</keyword>
<dbReference type="HAMAP" id="MF_01274">
    <property type="entry name" value="Pantothen_kinase_3"/>
    <property type="match status" value="1"/>
</dbReference>
<dbReference type="PANTHER" id="PTHR34265:SF1">
    <property type="entry name" value="TYPE III PANTOTHENATE KINASE"/>
    <property type="match status" value="1"/>
</dbReference>
<dbReference type="PANTHER" id="PTHR34265">
    <property type="entry name" value="TYPE III PANTOTHENATE KINASE"/>
    <property type="match status" value="1"/>
</dbReference>
<comment type="pathway">
    <text evidence="4 16">Cofactor biosynthesis; coenzyme A biosynthesis; CoA from (R)-pantothenate: step 1/5.</text>
</comment>
<evidence type="ECO:0000256" key="9">
    <source>
        <dbReference type="ARBA" id="ARBA00022741"/>
    </source>
</evidence>
<feature type="binding site" evidence="16">
    <location>
        <position position="122"/>
    </location>
    <ligand>
        <name>ATP</name>
        <dbReference type="ChEBI" id="CHEBI:30616"/>
    </ligand>
</feature>
<keyword evidence="7 16" id="KW-0963">Cytoplasm</keyword>
<dbReference type="GO" id="GO:0004594">
    <property type="term" value="F:pantothenate kinase activity"/>
    <property type="evidence" value="ECO:0007669"/>
    <property type="project" value="UniProtKB-UniRule"/>
</dbReference>
<feature type="binding site" evidence="16">
    <location>
        <position position="174"/>
    </location>
    <ligand>
        <name>substrate</name>
    </ligand>
</feature>
<comment type="function">
    <text evidence="16">Catalyzes the phosphorylation of pantothenate (Pan), the first step in CoA biosynthesis.</text>
</comment>
<evidence type="ECO:0000256" key="12">
    <source>
        <dbReference type="ARBA" id="ARBA00022958"/>
    </source>
</evidence>
<comment type="similarity">
    <text evidence="14 16">Belongs to the type III pantothenate kinase family.</text>
</comment>
<feature type="binding site" evidence="16">
    <location>
        <position position="119"/>
    </location>
    <ligand>
        <name>K(+)</name>
        <dbReference type="ChEBI" id="CHEBI:29103"/>
    </ligand>
</feature>
<dbReference type="AlphaFoldDB" id="A0A934R4E4"/>
<evidence type="ECO:0000313" key="17">
    <source>
        <dbReference type="EMBL" id="MBK1816704.1"/>
    </source>
</evidence>
<feature type="binding site" evidence="16">
    <location>
        <position position="90"/>
    </location>
    <ligand>
        <name>substrate</name>
    </ligand>
</feature>
<evidence type="ECO:0000256" key="6">
    <source>
        <dbReference type="ARBA" id="ARBA00012102"/>
    </source>
</evidence>
<dbReference type="GO" id="GO:0005524">
    <property type="term" value="F:ATP binding"/>
    <property type="evidence" value="ECO:0007669"/>
    <property type="project" value="UniProtKB-UniRule"/>
</dbReference>
<evidence type="ECO:0000256" key="4">
    <source>
        <dbReference type="ARBA" id="ARBA00005225"/>
    </source>
</evidence>
<evidence type="ECO:0000256" key="14">
    <source>
        <dbReference type="ARBA" id="ARBA00038036"/>
    </source>
</evidence>
<dbReference type="NCBIfam" id="TIGR00671">
    <property type="entry name" value="baf"/>
    <property type="match status" value="1"/>
</dbReference>
<evidence type="ECO:0000256" key="1">
    <source>
        <dbReference type="ARBA" id="ARBA00001206"/>
    </source>
</evidence>
<dbReference type="CDD" id="cd24015">
    <property type="entry name" value="ASKHA_NBD_PanK-III"/>
    <property type="match status" value="1"/>
</dbReference>
<dbReference type="Gene3D" id="3.30.420.40">
    <property type="match status" value="2"/>
</dbReference>
<keyword evidence="9 16" id="KW-0547">Nucleotide-binding</keyword>
<keyword evidence="16" id="KW-0479">Metal-binding</keyword>
<comment type="subunit">
    <text evidence="5 16">Homodimer.</text>
</comment>
<dbReference type="InterPro" id="IPR043129">
    <property type="entry name" value="ATPase_NBD"/>
</dbReference>
<dbReference type="RefSeq" id="WP_200351633.1">
    <property type="nucleotide sequence ID" value="NZ_BAABHZ010000006.1"/>
</dbReference>
<evidence type="ECO:0000256" key="13">
    <source>
        <dbReference type="ARBA" id="ARBA00022993"/>
    </source>
</evidence>
<evidence type="ECO:0000256" key="15">
    <source>
        <dbReference type="ARBA" id="ARBA00040883"/>
    </source>
</evidence>
<feature type="binding site" evidence="16">
    <location>
        <begin position="7"/>
        <end position="14"/>
    </location>
    <ligand>
        <name>ATP</name>
        <dbReference type="ChEBI" id="CHEBI:30616"/>
    </ligand>
</feature>
<sequence length="247" mass="26036">MPWLLIDNSNTRTKFALADKDRLLPWRGVLPTADISPESLRDLLEGVGFEATIICSVVPEKAAILDSWFSAKGPLHFLTASSPLGMGIDYPTPGQIGADRLANAAGLLTRHRVPAIIIDFGTAVTFDVISAEPAYCGGVIAPGLGAMSGYLTRKTALLPEIELEEPSSAIGKSTVHAMQVGAVIGYRGLVKEIIARICEELPGVPEIIATGGDAALIARGVAEIDTVDPDITLDGLRQVAARVFLTP</sequence>
<dbReference type="SUPFAM" id="SSF53067">
    <property type="entry name" value="Actin-like ATPase domain"/>
    <property type="match status" value="2"/>
</dbReference>
<protein>
    <recommendedName>
        <fullName evidence="15 16">Type III pantothenate kinase</fullName>
        <ecNumber evidence="6 16">2.7.1.33</ecNumber>
    </recommendedName>
    <alternativeName>
        <fullName evidence="16">PanK-III</fullName>
    </alternativeName>
    <alternativeName>
        <fullName evidence="16">Pantothenic acid kinase</fullName>
    </alternativeName>
</protein>
<comment type="cofactor">
    <cofactor evidence="2">
        <name>K(+)</name>
        <dbReference type="ChEBI" id="CHEBI:29103"/>
    </cofactor>
</comment>